<dbReference type="OrthoDB" id="5422510at2759"/>
<dbReference type="AlphaFoldDB" id="A0A2T2ZXC6"/>
<name>A0A2T2ZXC6_9PEZI</name>
<feature type="signal peptide" evidence="3">
    <location>
        <begin position="1"/>
        <end position="15"/>
    </location>
</feature>
<feature type="transmembrane region" description="Helical" evidence="2">
    <location>
        <begin position="292"/>
        <end position="310"/>
    </location>
</feature>
<feature type="chain" id="PRO_5015535673" description="Sec20-domain-containing protein" evidence="3">
    <location>
        <begin position="16"/>
        <end position="337"/>
    </location>
</feature>
<evidence type="ECO:0008006" key="6">
    <source>
        <dbReference type="Google" id="ProtNLM"/>
    </source>
</evidence>
<keyword evidence="2" id="KW-0472">Membrane</keyword>
<keyword evidence="2" id="KW-0812">Transmembrane</keyword>
<evidence type="ECO:0000256" key="3">
    <source>
        <dbReference type="SAM" id="SignalP"/>
    </source>
</evidence>
<gene>
    <name evidence="4" type="ORF">BD289DRAFT_349568</name>
</gene>
<keyword evidence="5" id="KW-1185">Reference proteome</keyword>
<feature type="region of interest" description="Disordered" evidence="1">
    <location>
        <begin position="41"/>
        <end position="89"/>
    </location>
</feature>
<dbReference type="Proteomes" id="UP000241462">
    <property type="component" value="Unassembled WGS sequence"/>
</dbReference>
<reference evidence="4 5" key="1">
    <citation type="journal article" date="2018" name="Mycol. Prog.">
        <title>Coniella lustricola, a new species from submerged detritus.</title>
        <authorList>
            <person name="Raudabaugh D.B."/>
            <person name="Iturriaga T."/>
            <person name="Carver A."/>
            <person name="Mondo S."/>
            <person name="Pangilinan J."/>
            <person name="Lipzen A."/>
            <person name="He G."/>
            <person name="Amirebrahimi M."/>
            <person name="Grigoriev I.V."/>
            <person name="Miller A.N."/>
        </authorList>
    </citation>
    <scope>NUCLEOTIDE SEQUENCE [LARGE SCALE GENOMIC DNA]</scope>
    <source>
        <strain evidence="4 5">B22-T-1</strain>
    </source>
</reference>
<evidence type="ECO:0000256" key="1">
    <source>
        <dbReference type="SAM" id="MobiDB-lite"/>
    </source>
</evidence>
<feature type="non-terminal residue" evidence="4">
    <location>
        <position position="337"/>
    </location>
</feature>
<dbReference type="InParanoid" id="A0A2T2ZXC6"/>
<organism evidence="4 5">
    <name type="scientific">Coniella lustricola</name>
    <dbReference type="NCBI Taxonomy" id="2025994"/>
    <lineage>
        <taxon>Eukaryota</taxon>
        <taxon>Fungi</taxon>
        <taxon>Dikarya</taxon>
        <taxon>Ascomycota</taxon>
        <taxon>Pezizomycotina</taxon>
        <taxon>Sordariomycetes</taxon>
        <taxon>Sordariomycetidae</taxon>
        <taxon>Diaporthales</taxon>
        <taxon>Schizoparmaceae</taxon>
        <taxon>Coniella</taxon>
    </lineage>
</organism>
<evidence type="ECO:0000256" key="2">
    <source>
        <dbReference type="SAM" id="Phobius"/>
    </source>
</evidence>
<sequence>MLLGLVFIFLRYTITQPWRWYHDAQRVRSAQEQHFEHAIDEDSEDDIGLRGNVSGRSLDQVPEEDRQQDEDGVAETAPPGDVEARTAGTSVTRVQEAAINELYMHEVLALVSCFVSPAIGAYLLHAIRAQLSRPSEGLMTDFNISVFLLAAELRPMSHALKLIQARTLHLQRIVQSAPVTPSMAAQLEEIQARLAQVEERAETAQSATATLMRGQSGSGNNRQDAALMREIRNSIQPELDALSRAMRRYEKKATVLALQTESRLGIVDTRLNDAISLAAAAAKQQRRNRPQWGVFSAFVAWFSGLVLAMVALPYHVTMYVVMWPFRLVAGFCLRSSR</sequence>
<dbReference type="PANTHER" id="PTHR42032">
    <property type="entry name" value="YALI0E30679P"/>
    <property type="match status" value="1"/>
</dbReference>
<protein>
    <recommendedName>
        <fullName evidence="6">Sec20-domain-containing protein</fullName>
    </recommendedName>
</protein>
<proteinExistence type="predicted"/>
<evidence type="ECO:0000313" key="5">
    <source>
        <dbReference type="Proteomes" id="UP000241462"/>
    </source>
</evidence>
<dbReference type="PANTHER" id="PTHR42032:SF1">
    <property type="entry name" value="YALI0E30679P"/>
    <property type="match status" value="1"/>
</dbReference>
<accession>A0A2T2ZXC6</accession>
<dbReference type="EMBL" id="KZ678587">
    <property type="protein sequence ID" value="PSR78885.1"/>
    <property type="molecule type" value="Genomic_DNA"/>
</dbReference>
<dbReference type="STRING" id="2025994.A0A2T2ZXC6"/>
<keyword evidence="3" id="KW-0732">Signal</keyword>
<keyword evidence="2" id="KW-1133">Transmembrane helix</keyword>
<feature type="transmembrane region" description="Helical" evidence="2">
    <location>
        <begin position="102"/>
        <end position="124"/>
    </location>
</feature>
<evidence type="ECO:0000313" key="4">
    <source>
        <dbReference type="EMBL" id="PSR78885.1"/>
    </source>
</evidence>